<evidence type="ECO:0000313" key="2">
    <source>
        <dbReference type="Proteomes" id="UP000199150"/>
    </source>
</evidence>
<dbReference type="AlphaFoldDB" id="A0A1G4TC87"/>
<protein>
    <submittedName>
        <fullName evidence="1">TfoX N-terminal domain-containing protein</fullName>
    </submittedName>
</protein>
<dbReference type="Proteomes" id="UP000199150">
    <property type="component" value="Unassembled WGS sequence"/>
</dbReference>
<proteinExistence type="predicted"/>
<dbReference type="RefSeq" id="WP_090650340.1">
    <property type="nucleotide sequence ID" value="NZ_CBCRYE010000007.1"/>
</dbReference>
<sequence length="112" mass="12425">MAYGELVSLRIRDALGVANITERRMMGGLVFLLNGNMLVSHRTLKTGAEQLMFRPGHENEAEALTFAGTRPMIHGGRRMTGFIFIDEGGCPSSAFDRLLELSRRFVETLPAK</sequence>
<evidence type="ECO:0000313" key="1">
    <source>
        <dbReference type="EMBL" id="SCW78951.1"/>
    </source>
</evidence>
<keyword evidence="2" id="KW-1185">Reference proteome</keyword>
<dbReference type="OrthoDB" id="214902at2"/>
<dbReference type="STRING" id="260084.SAMN02927928_3435"/>
<dbReference type="EMBL" id="FMTS01000007">
    <property type="protein sequence ID" value="SCW78951.1"/>
    <property type="molecule type" value="Genomic_DNA"/>
</dbReference>
<reference evidence="2" key="1">
    <citation type="submission" date="2016-10" db="EMBL/GenBank/DDBJ databases">
        <authorList>
            <person name="Varghese N."/>
            <person name="Submissions S."/>
        </authorList>
    </citation>
    <scope>NUCLEOTIDE SEQUENCE [LARGE SCALE GENOMIC DNA]</scope>
    <source>
        <strain evidence="2">CGMCC 1.3431</strain>
    </source>
</reference>
<organism evidence="1 2">
    <name type="scientific">Asticcacaulis taihuensis</name>
    <dbReference type="NCBI Taxonomy" id="260084"/>
    <lineage>
        <taxon>Bacteria</taxon>
        <taxon>Pseudomonadati</taxon>
        <taxon>Pseudomonadota</taxon>
        <taxon>Alphaproteobacteria</taxon>
        <taxon>Caulobacterales</taxon>
        <taxon>Caulobacteraceae</taxon>
        <taxon>Asticcacaulis</taxon>
    </lineage>
</organism>
<name>A0A1G4TC87_9CAUL</name>
<accession>A0A1G4TC87</accession>
<gene>
    <name evidence="1" type="ORF">SAMN02927928_3435</name>
</gene>